<keyword evidence="3" id="KW-1185">Reference proteome</keyword>
<organism evidence="2 3">
    <name type="scientific">Bhargavaea changchunensis</name>
    <dbReference type="NCBI Taxonomy" id="2134037"/>
    <lineage>
        <taxon>Bacteria</taxon>
        <taxon>Bacillati</taxon>
        <taxon>Bacillota</taxon>
        <taxon>Bacilli</taxon>
        <taxon>Bacillales</taxon>
        <taxon>Caryophanaceae</taxon>
        <taxon>Bhargavaea</taxon>
    </lineage>
</organism>
<gene>
    <name evidence="2" type="ORF">ACFQQH_00350</name>
</gene>
<evidence type="ECO:0000259" key="1">
    <source>
        <dbReference type="Pfam" id="PF05598"/>
    </source>
</evidence>
<protein>
    <submittedName>
        <fullName evidence="2">IS5/IS1182 family transposase</fullName>
    </submittedName>
</protein>
<proteinExistence type="predicted"/>
<reference evidence="3" key="1">
    <citation type="journal article" date="2019" name="Int. J. Syst. Evol. Microbiol.">
        <title>The Global Catalogue of Microorganisms (GCM) 10K type strain sequencing project: providing services to taxonomists for standard genome sequencing and annotation.</title>
        <authorList>
            <consortium name="The Broad Institute Genomics Platform"/>
            <consortium name="The Broad Institute Genome Sequencing Center for Infectious Disease"/>
            <person name="Wu L."/>
            <person name="Ma J."/>
        </authorList>
    </citation>
    <scope>NUCLEOTIDE SEQUENCE [LARGE SCALE GENOMIC DNA]</scope>
    <source>
        <strain evidence="3">JCM 4738</strain>
    </source>
</reference>
<dbReference type="InterPro" id="IPR008490">
    <property type="entry name" value="Transposase_InsH_N"/>
</dbReference>
<dbReference type="Proteomes" id="UP001596483">
    <property type="component" value="Unassembled WGS sequence"/>
</dbReference>
<comment type="caution">
    <text evidence="2">The sequence shown here is derived from an EMBL/GenBank/DDBJ whole genome shotgun (WGS) entry which is preliminary data.</text>
</comment>
<feature type="domain" description="Transposase InsH N-terminal" evidence="1">
    <location>
        <begin position="17"/>
        <end position="53"/>
    </location>
</feature>
<evidence type="ECO:0000313" key="3">
    <source>
        <dbReference type="Proteomes" id="UP001596483"/>
    </source>
</evidence>
<dbReference type="Pfam" id="PF05598">
    <property type="entry name" value="DUF772"/>
    <property type="match status" value="1"/>
</dbReference>
<accession>A0ABW2NCG8</accession>
<name>A0ABW2NCG8_9BACL</name>
<dbReference type="EMBL" id="JBHTCT010000003">
    <property type="protein sequence ID" value="MFC7363605.1"/>
    <property type="molecule type" value="Genomic_DNA"/>
</dbReference>
<evidence type="ECO:0000313" key="2">
    <source>
        <dbReference type="EMBL" id="MFC7363605.1"/>
    </source>
</evidence>
<feature type="non-terminal residue" evidence="2">
    <location>
        <position position="53"/>
    </location>
</feature>
<sequence>MVSKSNGSNRNQLEMVSLDEMVPEDHLVRKLEKAIDFSFIYDLVEDLYSDRGR</sequence>